<dbReference type="Proteomes" id="UP000663440">
    <property type="component" value="Chromosome"/>
</dbReference>
<evidence type="ECO:0000313" key="2">
    <source>
        <dbReference type="Proteomes" id="UP000663440"/>
    </source>
</evidence>
<keyword evidence="2" id="KW-1185">Reference proteome</keyword>
<dbReference type="EMBL" id="CP071448">
    <property type="protein sequence ID" value="QSW91099.1"/>
    <property type="molecule type" value="Genomic_DNA"/>
</dbReference>
<accession>A0ABX7QJ33</accession>
<dbReference type="InterPro" id="IPR058238">
    <property type="entry name" value="Lant_leader_dom"/>
</dbReference>
<evidence type="ECO:0000313" key="1">
    <source>
        <dbReference type="EMBL" id="QSW91099.1"/>
    </source>
</evidence>
<dbReference type="NCBIfam" id="NF038153">
    <property type="entry name" value="lant_leader_L1a"/>
    <property type="match status" value="1"/>
</dbReference>
<gene>
    <name evidence="1" type="ORF">J0383_09890</name>
</gene>
<organism evidence="1 2">
    <name type="scientific">Flavobacterium endoglycinae</name>
    <dbReference type="NCBI Taxonomy" id="2816357"/>
    <lineage>
        <taxon>Bacteria</taxon>
        <taxon>Pseudomonadati</taxon>
        <taxon>Bacteroidota</taxon>
        <taxon>Flavobacteriia</taxon>
        <taxon>Flavobacteriales</taxon>
        <taxon>Flavobacteriaceae</taxon>
        <taxon>Flavobacterium</taxon>
    </lineage>
</organism>
<protein>
    <submittedName>
        <fullName evidence="1">Class I lanthipeptide</fullName>
    </submittedName>
</protein>
<name>A0ABX7QJ33_9FLAO</name>
<reference evidence="1 2" key="1">
    <citation type="submission" date="2021-03" db="EMBL/GenBank/DDBJ databases">
        <title>Flavobacterium kribbensis sp. nov, an endophytic bacteria, isolated from soybean.</title>
        <authorList>
            <person name="Lee J."/>
            <person name="Seo J."/>
        </authorList>
    </citation>
    <scope>NUCLEOTIDE SEQUENCE [LARGE SCALE GENOMIC DNA]</scope>
    <source>
        <strain evidence="1 2">BB8</strain>
    </source>
</reference>
<dbReference type="RefSeq" id="WP_207298226.1">
    <property type="nucleotide sequence ID" value="NZ_CP071448.1"/>
</dbReference>
<proteinExistence type="predicted"/>
<sequence length="51" mass="5473">MKNQNPKNKLAFNKAAVTELNSNQLETVNGGTITVTTTSLIIVTVITLQAE</sequence>